<proteinExistence type="predicted"/>
<dbReference type="AlphaFoldDB" id="A0A1R0ZMH4"/>
<dbReference type="InterPro" id="IPR010502">
    <property type="entry name" value="Carb-bd_dom_fam9"/>
</dbReference>
<dbReference type="CDD" id="cd09621">
    <property type="entry name" value="CBM9_like_5"/>
    <property type="match status" value="1"/>
</dbReference>
<dbReference type="EMBL" id="MPTW01000002">
    <property type="protein sequence ID" value="OME73325.1"/>
    <property type="molecule type" value="Genomic_DNA"/>
</dbReference>
<dbReference type="GO" id="GO:0030246">
    <property type="term" value="F:carbohydrate binding"/>
    <property type="evidence" value="ECO:0007669"/>
    <property type="project" value="InterPro"/>
</dbReference>
<evidence type="ECO:0000259" key="2">
    <source>
        <dbReference type="Pfam" id="PF06452"/>
    </source>
</evidence>
<dbReference type="OrthoDB" id="9776971at2"/>
<gene>
    <name evidence="3" type="ORF">BSK65_05970</name>
</gene>
<dbReference type="Proteomes" id="UP000187425">
    <property type="component" value="Unassembled WGS sequence"/>
</dbReference>
<dbReference type="GO" id="GO:0004553">
    <property type="term" value="F:hydrolase activity, hydrolyzing O-glycosyl compounds"/>
    <property type="evidence" value="ECO:0007669"/>
    <property type="project" value="InterPro"/>
</dbReference>
<name>A0A1R0ZMH4_9BACL</name>
<dbReference type="Gene3D" id="3.20.20.80">
    <property type="entry name" value="Glycosidases"/>
    <property type="match status" value="1"/>
</dbReference>
<dbReference type="PANTHER" id="PTHR12631">
    <property type="entry name" value="ALPHA-L-IDURONIDASE"/>
    <property type="match status" value="1"/>
</dbReference>
<evidence type="ECO:0000313" key="3">
    <source>
        <dbReference type="EMBL" id="OME73325.1"/>
    </source>
</evidence>
<dbReference type="SUPFAM" id="SSF51445">
    <property type="entry name" value="(Trans)glycosidases"/>
    <property type="match status" value="1"/>
</dbReference>
<accession>A0A1R0ZMH4</accession>
<dbReference type="RefSeq" id="WP_076283674.1">
    <property type="nucleotide sequence ID" value="NZ_MPTW01000002.1"/>
</dbReference>
<protein>
    <recommendedName>
        <fullName evidence="2">Carbohydrate-binding domain-containing protein</fullName>
    </recommendedName>
</protein>
<organism evidence="3 4">
    <name type="scientific">Paenibacillus odorifer</name>
    <dbReference type="NCBI Taxonomy" id="189426"/>
    <lineage>
        <taxon>Bacteria</taxon>
        <taxon>Bacillati</taxon>
        <taxon>Bacillota</taxon>
        <taxon>Bacilli</taxon>
        <taxon>Bacillales</taxon>
        <taxon>Paenibacillaceae</taxon>
        <taxon>Paenibacillus</taxon>
    </lineage>
</organism>
<keyword evidence="1" id="KW-0732">Signal</keyword>
<feature type="domain" description="Carbohydrate-binding" evidence="2">
    <location>
        <begin position="933"/>
        <end position="1083"/>
    </location>
</feature>
<evidence type="ECO:0000256" key="1">
    <source>
        <dbReference type="SAM" id="SignalP"/>
    </source>
</evidence>
<feature type="signal peptide" evidence="1">
    <location>
        <begin position="1"/>
        <end position="25"/>
    </location>
</feature>
<dbReference type="SUPFAM" id="SSF49344">
    <property type="entry name" value="CBD9-like"/>
    <property type="match status" value="1"/>
</dbReference>
<dbReference type="InterPro" id="IPR017853">
    <property type="entry name" value="GH"/>
</dbReference>
<comment type="caution">
    <text evidence="3">The sequence shown here is derived from an EMBL/GenBank/DDBJ whole genome shotgun (WGS) entry which is preliminary data.</text>
</comment>
<evidence type="ECO:0000313" key="4">
    <source>
        <dbReference type="Proteomes" id="UP000187425"/>
    </source>
</evidence>
<reference evidence="3 4" key="1">
    <citation type="submission" date="2016-11" db="EMBL/GenBank/DDBJ databases">
        <title>Paenibacillus species isolates.</title>
        <authorList>
            <person name="Beno S.M."/>
        </authorList>
    </citation>
    <scope>NUCLEOTIDE SEQUENCE [LARGE SCALE GENOMIC DNA]</scope>
    <source>
        <strain evidence="3 4">FSL H7-0443</strain>
    </source>
</reference>
<sequence length="1099" mass="121698">MKRISIVIVVVLLSNLVLFYSPAHAAADFNHVLSDFEQGDDNWIFAMGDSPEVKGSFNRIESAESYNGAHMGQIKADFSLRPTGSPFAFIKKEVDELDIEQLTFWVKTSDLKSLRIRTTDSTGQTFQQRITLQNTSDWQQVVVSQMGSNTFTYWNGANDGVWHKPANAITILFDRFDMKNAALPATILVDHMTAQMGDWQPELKIQQTALGNIFLDSEPNVFIVRTSRPSVSWATYDIYGAQITSGSESPVAGKAQITVPFSKLGYFTLEVTAERPGSEPLVRSTAYAVVSSALPPGNGESPFGVSTHLNWTASGWSKELSKLIRYMGASFVRDGMEWSSIEKQKGIYTFAPSPDDYMQKLAENDLKLLFVAAFNNPFYDNNATPYTDIGRRGLAEYAKAYIEQYKDQLIGFNVYNEFNGGFGKRGNSPANSQPNYYFNLMKETYNVVKPVHPNVPVVGIVSGGVDLNWIEGVLKGVGEGEDKNAGLKYLDAVSVQTYMDPNAPDDVFAKLKGLKTLIKQYNNGNLVPIWVTEFGSPTHQSAKGVDEKTQANYLPRGFVSGLSLGVERMSWYDFMNDGLRDDYNEDNFGLVRHKNDPMGAYTPKPAYASYAAMSRQLAGAVFEEIEQFGDPIRSNLFTKGGENLRVVWAQSDTQAVIETDNNLEITDFMGNTEIYSPHHGKIYITITGEPFYIKGSINRIVTDGTFTIAGGQTAVGDPHAFNLTINNDDLPNLTITAKMEENNYPIEAVQGQTEALTLSINETREGFRSVIIHLLDEAGNKIGKLQHSVATGVPHKVTVRPAMQQKEGQYSQTLNIDVENFRKAAGLTVDRVTWQVGEQSDQELINTVVLPGSKQQFSIRLSPITLGGDQPTSIRVEFAEQEPYVYKGNFSFNPVNRGTIAVNDHIEPEIEALAPTIDLSQGKPVLLSGHSGTISVSGQAWLHFDQDHLYLTAKINDNVHSAAASDANIWNNDSIQFALSPGIPGESRGWYEYGISDSPNGPQVYRWTALGELPVGLVQHGEASVTRNEEQKLTIYKLALPWSELTPIAPQHGDVMSFSLLVNENDGQGRRGWIEWASGIGSEKRPSLFRSMQWMMPTQ</sequence>
<dbReference type="Pfam" id="PF06452">
    <property type="entry name" value="CBM9_1"/>
    <property type="match status" value="1"/>
</dbReference>
<dbReference type="InterPro" id="IPR051923">
    <property type="entry name" value="Glycosyl_Hydrolase_39"/>
</dbReference>
<dbReference type="Gene3D" id="2.60.40.1190">
    <property type="match status" value="1"/>
</dbReference>
<feature type="chain" id="PRO_5011983081" description="Carbohydrate-binding domain-containing protein" evidence="1">
    <location>
        <begin position="26"/>
        <end position="1099"/>
    </location>
</feature>
<dbReference type="PANTHER" id="PTHR12631:SF10">
    <property type="entry name" value="BETA-XYLOSIDASE-LIKE PROTEIN-RELATED"/>
    <property type="match status" value="1"/>
</dbReference>
<dbReference type="GO" id="GO:0016052">
    <property type="term" value="P:carbohydrate catabolic process"/>
    <property type="evidence" value="ECO:0007669"/>
    <property type="project" value="InterPro"/>
</dbReference>
<dbReference type="Gene3D" id="2.60.120.260">
    <property type="entry name" value="Galactose-binding domain-like"/>
    <property type="match status" value="1"/>
</dbReference>